<dbReference type="Pfam" id="PF02720">
    <property type="entry name" value="DUF222"/>
    <property type="match status" value="1"/>
</dbReference>
<keyword evidence="3" id="KW-1185">Reference proteome</keyword>
<gene>
    <name evidence="2" type="ORF">AZI86_12330</name>
</gene>
<evidence type="ECO:0000259" key="1">
    <source>
        <dbReference type="Pfam" id="PF02720"/>
    </source>
</evidence>
<sequence>MSLRKYTDDELIQRIEKLVRTERRITHLVLLHINEIEDRKIHLERGYDGIYSYLTKGLGFSDGAAYRRLQSARLLRQVPHVAEKIEAGTLNLSQLAQVQKCLKEASQKGLKVSAAKTAKILEKLELKNGFETTKALATEFDLPIQTHQRTIPQKDNSVRLEITLSAEQFAELQMAKQLLSHVCPEGQWSEVIAILAEKFNKRKFGGRSLKVVC</sequence>
<evidence type="ECO:0000313" key="3">
    <source>
        <dbReference type="Proteomes" id="UP000075320"/>
    </source>
</evidence>
<feature type="domain" description="DUF222" evidence="1">
    <location>
        <begin position="16"/>
        <end position="108"/>
    </location>
</feature>
<dbReference type="Proteomes" id="UP000075320">
    <property type="component" value="Unassembled WGS sequence"/>
</dbReference>
<name>A0A150WM10_BDEBC</name>
<dbReference type="AlphaFoldDB" id="A0A150WM10"/>
<dbReference type="InterPro" id="IPR003870">
    <property type="entry name" value="DUF222"/>
</dbReference>
<dbReference type="RefSeq" id="WP_061835486.1">
    <property type="nucleotide sequence ID" value="NZ_LUKE01000002.1"/>
</dbReference>
<organism evidence="2 3">
    <name type="scientific">Bdellovibrio bacteriovorus</name>
    <dbReference type="NCBI Taxonomy" id="959"/>
    <lineage>
        <taxon>Bacteria</taxon>
        <taxon>Pseudomonadati</taxon>
        <taxon>Bdellovibrionota</taxon>
        <taxon>Bdellovibrionia</taxon>
        <taxon>Bdellovibrionales</taxon>
        <taxon>Pseudobdellovibrionaceae</taxon>
        <taxon>Bdellovibrio</taxon>
    </lineage>
</organism>
<comment type="caution">
    <text evidence="2">The sequence shown here is derived from an EMBL/GenBank/DDBJ whole genome shotgun (WGS) entry which is preliminary data.</text>
</comment>
<reference evidence="2 3" key="1">
    <citation type="submission" date="2016-03" db="EMBL/GenBank/DDBJ databases">
        <authorList>
            <person name="Ploux O."/>
        </authorList>
    </citation>
    <scope>NUCLEOTIDE SEQUENCE [LARGE SCALE GENOMIC DNA]</scope>
    <source>
        <strain evidence="2 3">R0</strain>
    </source>
</reference>
<dbReference type="OrthoDB" id="5295844at2"/>
<dbReference type="EMBL" id="LUKE01000002">
    <property type="protein sequence ID" value="KYG64974.1"/>
    <property type="molecule type" value="Genomic_DNA"/>
</dbReference>
<accession>A0A150WM10</accession>
<evidence type="ECO:0000313" key="2">
    <source>
        <dbReference type="EMBL" id="KYG64974.1"/>
    </source>
</evidence>
<proteinExistence type="predicted"/>
<protein>
    <recommendedName>
        <fullName evidence="1">DUF222 domain-containing protein</fullName>
    </recommendedName>
</protein>